<dbReference type="Proteomes" id="UP000799537">
    <property type="component" value="Unassembled WGS sequence"/>
</dbReference>
<keyword evidence="1" id="KW-1133">Transmembrane helix</keyword>
<accession>A0A6A6CQJ6</accession>
<organism evidence="2 3">
    <name type="scientific">Zasmidium cellare ATCC 36951</name>
    <dbReference type="NCBI Taxonomy" id="1080233"/>
    <lineage>
        <taxon>Eukaryota</taxon>
        <taxon>Fungi</taxon>
        <taxon>Dikarya</taxon>
        <taxon>Ascomycota</taxon>
        <taxon>Pezizomycotina</taxon>
        <taxon>Dothideomycetes</taxon>
        <taxon>Dothideomycetidae</taxon>
        <taxon>Mycosphaerellales</taxon>
        <taxon>Mycosphaerellaceae</taxon>
        <taxon>Zasmidium</taxon>
    </lineage>
</organism>
<feature type="transmembrane region" description="Helical" evidence="1">
    <location>
        <begin position="95"/>
        <end position="118"/>
    </location>
</feature>
<name>A0A6A6CQJ6_ZASCE</name>
<proteinExistence type="predicted"/>
<evidence type="ECO:0000313" key="3">
    <source>
        <dbReference type="Proteomes" id="UP000799537"/>
    </source>
</evidence>
<evidence type="ECO:0000256" key="1">
    <source>
        <dbReference type="SAM" id="Phobius"/>
    </source>
</evidence>
<gene>
    <name evidence="2" type="ORF">M409DRAFT_20564</name>
</gene>
<keyword evidence="1" id="KW-0472">Membrane</keyword>
<dbReference type="GO" id="GO:0032153">
    <property type="term" value="C:cell division site"/>
    <property type="evidence" value="ECO:0007669"/>
    <property type="project" value="TreeGrafter"/>
</dbReference>
<dbReference type="GO" id="GO:0035838">
    <property type="term" value="C:growing cell tip"/>
    <property type="evidence" value="ECO:0007669"/>
    <property type="project" value="TreeGrafter"/>
</dbReference>
<protein>
    <recommendedName>
        <fullName evidence="4">Pali-domain-containing protein</fullName>
    </recommendedName>
</protein>
<dbReference type="GO" id="GO:0005886">
    <property type="term" value="C:plasma membrane"/>
    <property type="evidence" value="ECO:0007669"/>
    <property type="project" value="InterPro"/>
</dbReference>
<feature type="transmembrane region" description="Helical" evidence="1">
    <location>
        <begin position="226"/>
        <end position="245"/>
    </location>
</feature>
<sequence length="324" mass="35400">MPADRTTAILSDTQSYYQQQSVVDQKQVPGTCTTTRYSSVRRANIFNVVEESSRKRAIFYNIQTHSLDSTPSTNHYSQPRHEPKSNMHATRSSHCFGVFFIFLAALLLIVATLTAPVVDDLSLFNLIQHRGQEDEEVTVVGFGTFGFCTFSEEGNTCQPVSIGCDVFAAVDFLIDGPFDGEKCGTAESLTHAMVMHPIASAVAFIAAFMSMAAGFAGSLIGGITAVLAWVFVMVAMAIDFTVRGIVKKRLDDHGQNSDMEGQSGPVMWCVVAAFVFLTVCIPIVLYTYFVVRRAEKRRVAPAHSYGRGSAASATTAEDKDIYRP</sequence>
<dbReference type="PANTHER" id="PTHR28013:SF7">
    <property type="entry name" value="PALI-DOMAIN-CONTAINING PROTEIN"/>
    <property type="match status" value="1"/>
</dbReference>
<keyword evidence="3" id="KW-1185">Reference proteome</keyword>
<evidence type="ECO:0000313" key="2">
    <source>
        <dbReference type="EMBL" id="KAF2169341.1"/>
    </source>
</evidence>
<dbReference type="Pfam" id="PF06687">
    <property type="entry name" value="SUR7"/>
    <property type="match status" value="1"/>
</dbReference>
<keyword evidence="1" id="KW-0812">Transmembrane</keyword>
<dbReference type="AlphaFoldDB" id="A0A6A6CQJ6"/>
<dbReference type="InterPro" id="IPR009571">
    <property type="entry name" value="SUR7/Rim9-like_fungi"/>
</dbReference>
<dbReference type="GeneID" id="54558724"/>
<feature type="transmembrane region" description="Helical" evidence="1">
    <location>
        <begin position="265"/>
        <end position="289"/>
    </location>
</feature>
<dbReference type="RefSeq" id="XP_033670230.1">
    <property type="nucleotide sequence ID" value="XM_033805452.1"/>
</dbReference>
<dbReference type="PANTHER" id="PTHR28013">
    <property type="entry name" value="PROTEIN DCV1-RELATED"/>
    <property type="match status" value="1"/>
</dbReference>
<evidence type="ECO:0008006" key="4">
    <source>
        <dbReference type="Google" id="ProtNLM"/>
    </source>
</evidence>
<feature type="transmembrane region" description="Helical" evidence="1">
    <location>
        <begin position="198"/>
        <end position="219"/>
    </location>
</feature>
<dbReference type="EMBL" id="ML993588">
    <property type="protein sequence ID" value="KAF2169341.1"/>
    <property type="molecule type" value="Genomic_DNA"/>
</dbReference>
<reference evidence="2" key="1">
    <citation type="journal article" date="2020" name="Stud. Mycol.">
        <title>101 Dothideomycetes genomes: a test case for predicting lifestyles and emergence of pathogens.</title>
        <authorList>
            <person name="Haridas S."/>
            <person name="Albert R."/>
            <person name="Binder M."/>
            <person name="Bloem J."/>
            <person name="Labutti K."/>
            <person name="Salamov A."/>
            <person name="Andreopoulos B."/>
            <person name="Baker S."/>
            <person name="Barry K."/>
            <person name="Bills G."/>
            <person name="Bluhm B."/>
            <person name="Cannon C."/>
            <person name="Castanera R."/>
            <person name="Culley D."/>
            <person name="Daum C."/>
            <person name="Ezra D."/>
            <person name="Gonzalez J."/>
            <person name="Henrissat B."/>
            <person name="Kuo A."/>
            <person name="Liang C."/>
            <person name="Lipzen A."/>
            <person name="Lutzoni F."/>
            <person name="Magnuson J."/>
            <person name="Mondo S."/>
            <person name="Nolan M."/>
            <person name="Ohm R."/>
            <person name="Pangilinan J."/>
            <person name="Park H.-J."/>
            <person name="Ramirez L."/>
            <person name="Alfaro M."/>
            <person name="Sun H."/>
            <person name="Tritt A."/>
            <person name="Yoshinaga Y."/>
            <person name="Zwiers L.-H."/>
            <person name="Turgeon B."/>
            <person name="Goodwin S."/>
            <person name="Spatafora J."/>
            <person name="Crous P."/>
            <person name="Grigoriev I."/>
        </authorList>
    </citation>
    <scope>NUCLEOTIDE SEQUENCE</scope>
    <source>
        <strain evidence="2">ATCC 36951</strain>
    </source>
</reference>
<dbReference type="OrthoDB" id="2354757at2759"/>
<dbReference type="InterPro" id="IPR051380">
    <property type="entry name" value="pH-response_reg_palI/RIM9"/>
</dbReference>